<organism evidence="3 4">
    <name type="scientific">Ataeniobius toweri</name>
    <dbReference type="NCBI Taxonomy" id="208326"/>
    <lineage>
        <taxon>Eukaryota</taxon>
        <taxon>Metazoa</taxon>
        <taxon>Chordata</taxon>
        <taxon>Craniata</taxon>
        <taxon>Vertebrata</taxon>
        <taxon>Euteleostomi</taxon>
        <taxon>Actinopterygii</taxon>
        <taxon>Neopterygii</taxon>
        <taxon>Teleostei</taxon>
        <taxon>Neoteleostei</taxon>
        <taxon>Acanthomorphata</taxon>
        <taxon>Ovalentaria</taxon>
        <taxon>Atherinomorphae</taxon>
        <taxon>Cyprinodontiformes</taxon>
        <taxon>Goodeidae</taxon>
        <taxon>Ataeniobius</taxon>
    </lineage>
</organism>
<dbReference type="Proteomes" id="UP001345963">
    <property type="component" value="Unassembled WGS sequence"/>
</dbReference>
<protein>
    <recommendedName>
        <fullName evidence="2">Carboxylesterase type B domain-containing protein</fullName>
    </recommendedName>
</protein>
<keyword evidence="1" id="KW-0732">Signal</keyword>
<evidence type="ECO:0000259" key="2">
    <source>
        <dbReference type="Pfam" id="PF00135"/>
    </source>
</evidence>
<feature type="domain" description="Carboxylesterase type B" evidence="2">
    <location>
        <begin position="24"/>
        <end position="71"/>
    </location>
</feature>
<name>A0ABU7BF51_9TELE</name>
<evidence type="ECO:0000256" key="1">
    <source>
        <dbReference type="SAM" id="SignalP"/>
    </source>
</evidence>
<dbReference type="InterPro" id="IPR029058">
    <property type="entry name" value="AB_hydrolase_fold"/>
</dbReference>
<proteinExistence type="predicted"/>
<feature type="chain" id="PRO_5045569038" description="Carboxylesterase type B domain-containing protein" evidence="1">
    <location>
        <begin position="20"/>
        <end position="72"/>
    </location>
</feature>
<keyword evidence="4" id="KW-1185">Reference proteome</keyword>
<dbReference type="Gene3D" id="3.40.50.1820">
    <property type="entry name" value="alpha/beta hydrolase"/>
    <property type="match status" value="1"/>
</dbReference>
<accession>A0ABU7BF51</accession>
<dbReference type="EMBL" id="JAHUTI010051148">
    <property type="protein sequence ID" value="MED6249018.1"/>
    <property type="molecule type" value="Genomic_DNA"/>
</dbReference>
<feature type="signal peptide" evidence="1">
    <location>
        <begin position="1"/>
        <end position="19"/>
    </location>
</feature>
<dbReference type="SUPFAM" id="SSF53474">
    <property type="entry name" value="alpha/beta-Hydrolases"/>
    <property type="match status" value="1"/>
</dbReference>
<reference evidence="3 4" key="1">
    <citation type="submission" date="2021-07" db="EMBL/GenBank/DDBJ databases">
        <authorList>
            <person name="Palmer J.M."/>
        </authorList>
    </citation>
    <scope>NUCLEOTIDE SEQUENCE [LARGE SCALE GENOMIC DNA]</scope>
    <source>
        <strain evidence="3 4">AT_MEX2019</strain>
        <tissue evidence="3">Muscle</tissue>
    </source>
</reference>
<gene>
    <name evidence="3" type="ORF">ATANTOWER_008213</name>
</gene>
<sequence length="72" mass="7835">MAVLRILVALSILLEIISATSLGVVSTEGGMVDGQNLFLGFSRYMDVFRGIPFADIPKRFEKPVRHPGWSGG</sequence>
<dbReference type="Pfam" id="PF00135">
    <property type="entry name" value="COesterase"/>
    <property type="match status" value="1"/>
</dbReference>
<evidence type="ECO:0000313" key="3">
    <source>
        <dbReference type="EMBL" id="MED6249018.1"/>
    </source>
</evidence>
<comment type="caution">
    <text evidence="3">The sequence shown here is derived from an EMBL/GenBank/DDBJ whole genome shotgun (WGS) entry which is preliminary data.</text>
</comment>
<evidence type="ECO:0000313" key="4">
    <source>
        <dbReference type="Proteomes" id="UP001345963"/>
    </source>
</evidence>
<dbReference type="InterPro" id="IPR002018">
    <property type="entry name" value="CarbesteraseB"/>
</dbReference>